<keyword evidence="4" id="KW-1185">Reference proteome</keyword>
<feature type="compositionally biased region" description="Polar residues" evidence="2">
    <location>
        <begin position="1"/>
        <end position="11"/>
    </location>
</feature>
<evidence type="ECO:0000256" key="2">
    <source>
        <dbReference type="SAM" id="MobiDB-lite"/>
    </source>
</evidence>
<protein>
    <submittedName>
        <fullName evidence="3">Uncharacterized protein</fullName>
    </submittedName>
</protein>
<organism evidence="3 4">
    <name type="scientific">Apatococcus lobatus</name>
    <dbReference type="NCBI Taxonomy" id="904363"/>
    <lineage>
        <taxon>Eukaryota</taxon>
        <taxon>Viridiplantae</taxon>
        <taxon>Chlorophyta</taxon>
        <taxon>core chlorophytes</taxon>
        <taxon>Trebouxiophyceae</taxon>
        <taxon>Chlorellales</taxon>
        <taxon>Chlorellaceae</taxon>
        <taxon>Apatococcus</taxon>
    </lineage>
</organism>
<dbReference type="InterPro" id="IPR052258">
    <property type="entry name" value="Diverse_Func_Domain-Protein"/>
</dbReference>
<feature type="compositionally biased region" description="Low complexity" evidence="2">
    <location>
        <begin position="530"/>
        <end position="566"/>
    </location>
</feature>
<gene>
    <name evidence="3" type="ORF">WJX74_004103</name>
</gene>
<keyword evidence="1" id="KW-0175">Coiled coil</keyword>
<reference evidence="3 4" key="1">
    <citation type="journal article" date="2024" name="Nat. Commun.">
        <title>Phylogenomics reveals the evolutionary origins of lichenization in chlorophyte algae.</title>
        <authorList>
            <person name="Puginier C."/>
            <person name="Libourel C."/>
            <person name="Otte J."/>
            <person name="Skaloud P."/>
            <person name="Haon M."/>
            <person name="Grisel S."/>
            <person name="Petersen M."/>
            <person name="Berrin J.G."/>
            <person name="Delaux P.M."/>
            <person name="Dal Grande F."/>
            <person name="Keller J."/>
        </authorList>
    </citation>
    <scope>NUCLEOTIDE SEQUENCE [LARGE SCALE GENOMIC DNA]</scope>
    <source>
        <strain evidence="3 4">SAG 2145</strain>
    </source>
</reference>
<evidence type="ECO:0000313" key="4">
    <source>
        <dbReference type="Proteomes" id="UP001438707"/>
    </source>
</evidence>
<name>A0AAW1S6W2_9CHLO</name>
<proteinExistence type="predicted"/>
<feature type="compositionally biased region" description="Gly residues" evidence="2">
    <location>
        <begin position="458"/>
        <end position="501"/>
    </location>
</feature>
<feature type="region of interest" description="Disordered" evidence="2">
    <location>
        <begin position="59"/>
        <end position="78"/>
    </location>
</feature>
<accession>A0AAW1S6W2</accession>
<evidence type="ECO:0000313" key="3">
    <source>
        <dbReference type="EMBL" id="KAK9841337.1"/>
    </source>
</evidence>
<feature type="coiled-coil region" evidence="1">
    <location>
        <begin position="283"/>
        <end position="317"/>
    </location>
</feature>
<feature type="coiled-coil region" evidence="1">
    <location>
        <begin position="161"/>
        <end position="215"/>
    </location>
</feature>
<feature type="compositionally biased region" description="Gly residues" evidence="2">
    <location>
        <begin position="509"/>
        <end position="529"/>
    </location>
</feature>
<dbReference type="AlphaFoldDB" id="A0AAW1S6W2"/>
<dbReference type="PANTHER" id="PTHR37612:SF19">
    <property type="entry name" value="FIBROIN HEAVY CHAIN FIB-H LIKE PROTEIN"/>
    <property type="match status" value="1"/>
</dbReference>
<sequence length="566" mass="61583">MISSRGLTSSDPLMEAAPYPAGFPLRQGAGGEQPMQGYSTGRPVKSGYTSFNSSTMAAPYPTGFPLQNPRTSARSRSDHGVIKLERRYLKEYNDPDIEITPAGFPDPNARRKTLEASLPIPVAPTQLPDAYRVAIDQAHTRLRNQPTPEFEEGVTIPGGMAQEHSDRFDMARARIAEAEKEAWRVEQLLREAADVAQASNMARAECEQARRLEQEARVRAQEWPGRARTELAGKKESLGDAKIDLDERVRDLASLERDLEKADFDARAKAHESKIVTKAAKTKRLEADEVERLVAKLDELKREASSAEERASMVVAEVTTCQANVAKRQGALDAGAQQLALSRNAIDQLAQEYAAAVSDAEMCDALVQRELREAQVLAETAEMKRAEALELASNWAELKRGAEEARRRQEMVWQEARAFGDALNKAQEGGLDEHLREPTVASELANGNGQGQSQQQNGQGGYDDQGYGQGQGQDQGYGQGQGQNQGYGQGQGQGYNKGQGQGQDYPQGQGQGQGRPQGQSQGQGYGQGQGQEFQGQNQDAPQRSSGERSSGSPARRSSPNRDSGAT</sequence>
<feature type="region of interest" description="Disordered" evidence="2">
    <location>
        <begin position="1"/>
        <end position="52"/>
    </location>
</feature>
<dbReference type="EMBL" id="JALJOS010000003">
    <property type="protein sequence ID" value="KAK9841337.1"/>
    <property type="molecule type" value="Genomic_DNA"/>
</dbReference>
<feature type="region of interest" description="Disordered" evidence="2">
    <location>
        <begin position="444"/>
        <end position="566"/>
    </location>
</feature>
<evidence type="ECO:0000256" key="1">
    <source>
        <dbReference type="SAM" id="Coils"/>
    </source>
</evidence>
<comment type="caution">
    <text evidence="3">The sequence shown here is derived from an EMBL/GenBank/DDBJ whole genome shotgun (WGS) entry which is preliminary data.</text>
</comment>
<dbReference type="PANTHER" id="PTHR37612">
    <property type="entry name" value="FIBROIN HEAVY CHAIN FIB-H LIKE PROTEIN"/>
    <property type="match status" value="1"/>
</dbReference>
<dbReference type="Proteomes" id="UP001438707">
    <property type="component" value="Unassembled WGS sequence"/>
</dbReference>